<sequence length="173" mass="19331">MYARMLFWPRERGLRSFQWSKQSPVSMMMMILLLMMMEELKKSEIEPIASDVTKAPSRRRRSRLTRVSQRDRSAHACLPLSLSLSLSPSPFVRPCVEIPKAGTLSAGLGSPRRGRENLPDMENSAISRKKGSKQSIASERIREGSERQAEASMPGTSGPGLGWSVDPDQSRTL</sequence>
<dbReference type="EMBL" id="KZ772744">
    <property type="protein sequence ID" value="PTQ35267.1"/>
    <property type="molecule type" value="Genomic_DNA"/>
</dbReference>
<accession>A0A2R6WN34</accession>
<dbReference type="Gramene" id="Mp2g23070.1">
    <property type="protein sequence ID" value="Mp2g23070.1.cds1"/>
    <property type="gene ID" value="Mp2g23070"/>
</dbReference>
<evidence type="ECO:0000313" key="3">
    <source>
        <dbReference type="Proteomes" id="UP000244005"/>
    </source>
</evidence>
<dbReference type="AlphaFoldDB" id="A0A2R6WN34"/>
<dbReference type="Proteomes" id="UP000244005">
    <property type="component" value="Unassembled WGS sequence"/>
</dbReference>
<gene>
    <name evidence="2" type="ORF">MARPO_0072s0024</name>
</gene>
<reference evidence="3" key="1">
    <citation type="journal article" date="2017" name="Cell">
        <title>Insights into land plant evolution garnered from the Marchantia polymorpha genome.</title>
        <authorList>
            <person name="Bowman J.L."/>
            <person name="Kohchi T."/>
            <person name="Yamato K.T."/>
            <person name="Jenkins J."/>
            <person name="Shu S."/>
            <person name="Ishizaki K."/>
            <person name="Yamaoka S."/>
            <person name="Nishihama R."/>
            <person name="Nakamura Y."/>
            <person name="Berger F."/>
            <person name="Adam C."/>
            <person name="Aki S.S."/>
            <person name="Althoff F."/>
            <person name="Araki T."/>
            <person name="Arteaga-Vazquez M.A."/>
            <person name="Balasubrmanian S."/>
            <person name="Barry K."/>
            <person name="Bauer D."/>
            <person name="Boehm C.R."/>
            <person name="Briginshaw L."/>
            <person name="Caballero-Perez J."/>
            <person name="Catarino B."/>
            <person name="Chen F."/>
            <person name="Chiyoda S."/>
            <person name="Chovatia M."/>
            <person name="Davies K.M."/>
            <person name="Delmans M."/>
            <person name="Demura T."/>
            <person name="Dierschke T."/>
            <person name="Dolan L."/>
            <person name="Dorantes-Acosta A.E."/>
            <person name="Eklund D.M."/>
            <person name="Florent S.N."/>
            <person name="Flores-Sandoval E."/>
            <person name="Fujiyama A."/>
            <person name="Fukuzawa H."/>
            <person name="Galik B."/>
            <person name="Grimanelli D."/>
            <person name="Grimwood J."/>
            <person name="Grossniklaus U."/>
            <person name="Hamada T."/>
            <person name="Haseloff J."/>
            <person name="Hetherington A.J."/>
            <person name="Higo A."/>
            <person name="Hirakawa Y."/>
            <person name="Hundley H.N."/>
            <person name="Ikeda Y."/>
            <person name="Inoue K."/>
            <person name="Inoue S.I."/>
            <person name="Ishida S."/>
            <person name="Jia Q."/>
            <person name="Kakita M."/>
            <person name="Kanazawa T."/>
            <person name="Kawai Y."/>
            <person name="Kawashima T."/>
            <person name="Kennedy M."/>
            <person name="Kinose K."/>
            <person name="Kinoshita T."/>
            <person name="Kohara Y."/>
            <person name="Koide E."/>
            <person name="Komatsu K."/>
            <person name="Kopischke S."/>
            <person name="Kubo M."/>
            <person name="Kyozuka J."/>
            <person name="Lagercrantz U."/>
            <person name="Lin S.S."/>
            <person name="Lindquist E."/>
            <person name="Lipzen A.M."/>
            <person name="Lu C.W."/>
            <person name="De Luna E."/>
            <person name="Martienssen R.A."/>
            <person name="Minamino N."/>
            <person name="Mizutani M."/>
            <person name="Mizutani M."/>
            <person name="Mochizuki N."/>
            <person name="Monte I."/>
            <person name="Mosher R."/>
            <person name="Nagasaki H."/>
            <person name="Nakagami H."/>
            <person name="Naramoto S."/>
            <person name="Nishitani K."/>
            <person name="Ohtani M."/>
            <person name="Okamoto T."/>
            <person name="Okumura M."/>
            <person name="Phillips J."/>
            <person name="Pollak B."/>
            <person name="Reinders A."/>
            <person name="Rovekamp M."/>
            <person name="Sano R."/>
            <person name="Sawa S."/>
            <person name="Schmid M.W."/>
            <person name="Shirakawa M."/>
            <person name="Solano R."/>
            <person name="Spunde A."/>
            <person name="Suetsugu N."/>
            <person name="Sugano S."/>
            <person name="Sugiyama A."/>
            <person name="Sun R."/>
            <person name="Suzuki Y."/>
            <person name="Takenaka M."/>
            <person name="Takezawa D."/>
            <person name="Tomogane H."/>
            <person name="Tsuzuki M."/>
            <person name="Ueda T."/>
            <person name="Umeda M."/>
            <person name="Ward J.M."/>
            <person name="Watanabe Y."/>
            <person name="Yazaki K."/>
            <person name="Yokoyama R."/>
            <person name="Yoshitake Y."/>
            <person name="Yotsui I."/>
            <person name="Zachgo S."/>
            <person name="Schmutz J."/>
        </authorList>
    </citation>
    <scope>NUCLEOTIDE SEQUENCE [LARGE SCALE GENOMIC DNA]</scope>
    <source>
        <strain evidence="3">Tak-1</strain>
    </source>
</reference>
<protein>
    <submittedName>
        <fullName evidence="2">Uncharacterized protein</fullName>
    </submittedName>
</protein>
<evidence type="ECO:0000256" key="1">
    <source>
        <dbReference type="SAM" id="MobiDB-lite"/>
    </source>
</evidence>
<feature type="compositionally biased region" description="Basic and acidic residues" evidence="1">
    <location>
        <begin position="139"/>
        <end position="149"/>
    </location>
</feature>
<evidence type="ECO:0000313" key="2">
    <source>
        <dbReference type="EMBL" id="PTQ35267.1"/>
    </source>
</evidence>
<keyword evidence="3" id="KW-1185">Reference proteome</keyword>
<proteinExistence type="predicted"/>
<name>A0A2R6WN34_MARPO</name>
<feature type="region of interest" description="Disordered" evidence="1">
    <location>
        <begin position="102"/>
        <end position="173"/>
    </location>
</feature>
<organism evidence="2 3">
    <name type="scientific">Marchantia polymorpha</name>
    <name type="common">Common liverwort</name>
    <name type="synonym">Marchantia aquatica</name>
    <dbReference type="NCBI Taxonomy" id="3197"/>
    <lineage>
        <taxon>Eukaryota</taxon>
        <taxon>Viridiplantae</taxon>
        <taxon>Streptophyta</taxon>
        <taxon>Embryophyta</taxon>
        <taxon>Marchantiophyta</taxon>
        <taxon>Marchantiopsida</taxon>
        <taxon>Marchantiidae</taxon>
        <taxon>Marchantiales</taxon>
        <taxon>Marchantiaceae</taxon>
        <taxon>Marchantia</taxon>
    </lineage>
</organism>